<evidence type="ECO:0000313" key="4">
    <source>
        <dbReference type="Proteomes" id="UP000799438"/>
    </source>
</evidence>
<protein>
    <submittedName>
        <fullName evidence="3">Uncharacterized protein</fullName>
    </submittedName>
</protein>
<feature type="transmembrane region" description="Helical" evidence="2">
    <location>
        <begin position="37"/>
        <end position="56"/>
    </location>
</feature>
<gene>
    <name evidence="3" type="ORF">K452DRAFT_292247</name>
</gene>
<keyword evidence="2" id="KW-0472">Membrane</keyword>
<keyword evidence="2" id="KW-1133">Transmembrane helix</keyword>
<dbReference type="AlphaFoldDB" id="A0A6A6AYG9"/>
<sequence>MTFARHVFSPEPSAMQLVYGDNDTAGFLNLLSSFQALVLKSALFISMHIFLFIFTLSRGEKGQEQQPRQRGFSWTAKEQHNFGQKNAPAEAMPGADILKHGRKDSLFS</sequence>
<proteinExistence type="predicted"/>
<dbReference type="OrthoDB" id="3910616at2759"/>
<dbReference type="EMBL" id="ML995515">
    <property type="protein sequence ID" value="KAF2136656.1"/>
    <property type="molecule type" value="Genomic_DNA"/>
</dbReference>
<accession>A0A6A6AYG9</accession>
<reference evidence="3" key="1">
    <citation type="journal article" date="2020" name="Stud. Mycol.">
        <title>101 Dothideomycetes genomes: a test case for predicting lifestyles and emergence of pathogens.</title>
        <authorList>
            <person name="Haridas S."/>
            <person name="Albert R."/>
            <person name="Binder M."/>
            <person name="Bloem J."/>
            <person name="Labutti K."/>
            <person name="Salamov A."/>
            <person name="Andreopoulos B."/>
            <person name="Baker S."/>
            <person name="Barry K."/>
            <person name="Bills G."/>
            <person name="Bluhm B."/>
            <person name="Cannon C."/>
            <person name="Castanera R."/>
            <person name="Culley D."/>
            <person name="Daum C."/>
            <person name="Ezra D."/>
            <person name="Gonzalez J."/>
            <person name="Henrissat B."/>
            <person name="Kuo A."/>
            <person name="Liang C."/>
            <person name="Lipzen A."/>
            <person name="Lutzoni F."/>
            <person name="Magnuson J."/>
            <person name="Mondo S."/>
            <person name="Nolan M."/>
            <person name="Ohm R."/>
            <person name="Pangilinan J."/>
            <person name="Park H.-J."/>
            <person name="Ramirez L."/>
            <person name="Alfaro M."/>
            <person name="Sun H."/>
            <person name="Tritt A."/>
            <person name="Yoshinaga Y."/>
            <person name="Zwiers L.-H."/>
            <person name="Turgeon B."/>
            <person name="Goodwin S."/>
            <person name="Spatafora J."/>
            <person name="Crous P."/>
            <person name="Grigoriev I."/>
        </authorList>
    </citation>
    <scope>NUCLEOTIDE SEQUENCE</scope>
    <source>
        <strain evidence="3">CBS 121167</strain>
    </source>
</reference>
<evidence type="ECO:0000256" key="1">
    <source>
        <dbReference type="SAM" id="MobiDB-lite"/>
    </source>
</evidence>
<dbReference type="Proteomes" id="UP000799438">
    <property type="component" value="Unassembled WGS sequence"/>
</dbReference>
<evidence type="ECO:0000256" key="2">
    <source>
        <dbReference type="SAM" id="Phobius"/>
    </source>
</evidence>
<feature type="region of interest" description="Disordered" evidence="1">
    <location>
        <begin position="64"/>
        <end position="108"/>
    </location>
</feature>
<dbReference type="RefSeq" id="XP_033392374.1">
    <property type="nucleotide sequence ID" value="XM_033541334.1"/>
</dbReference>
<keyword evidence="2" id="KW-0812">Transmembrane</keyword>
<evidence type="ECO:0000313" key="3">
    <source>
        <dbReference type="EMBL" id="KAF2136656.1"/>
    </source>
</evidence>
<dbReference type="GeneID" id="54298830"/>
<organism evidence="3 4">
    <name type="scientific">Aplosporella prunicola CBS 121167</name>
    <dbReference type="NCBI Taxonomy" id="1176127"/>
    <lineage>
        <taxon>Eukaryota</taxon>
        <taxon>Fungi</taxon>
        <taxon>Dikarya</taxon>
        <taxon>Ascomycota</taxon>
        <taxon>Pezizomycotina</taxon>
        <taxon>Dothideomycetes</taxon>
        <taxon>Dothideomycetes incertae sedis</taxon>
        <taxon>Botryosphaeriales</taxon>
        <taxon>Aplosporellaceae</taxon>
        <taxon>Aplosporella</taxon>
    </lineage>
</organism>
<feature type="compositionally biased region" description="Basic and acidic residues" evidence="1">
    <location>
        <begin position="97"/>
        <end position="108"/>
    </location>
</feature>
<keyword evidence="4" id="KW-1185">Reference proteome</keyword>
<name>A0A6A6AYG9_9PEZI</name>